<protein>
    <submittedName>
        <fullName evidence="2">Heme A synthase</fullName>
    </submittedName>
</protein>
<dbReference type="STRING" id="754436.JCM19237_4791"/>
<dbReference type="Proteomes" id="UP000029227">
    <property type="component" value="Unassembled WGS sequence"/>
</dbReference>
<keyword evidence="1" id="KW-0472">Membrane</keyword>
<reference evidence="2 3" key="1">
    <citation type="journal article" date="2014" name="Genome Announc.">
        <title>Draft Genome Sequences of Two Vibrionaceae Species, Vibrio ponticus C121 and Photobacterium aphoticum C119, Isolated as Coral Reef Microbiota.</title>
        <authorList>
            <person name="Al-saari N."/>
            <person name="Meirelles P.M."/>
            <person name="Mino S."/>
            <person name="Suda W."/>
            <person name="Oshima K."/>
            <person name="Hattori M."/>
            <person name="Ohkuma M."/>
            <person name="Thompson F.L."/>
            <person name="Gomez-Gil B."/>
            <person name="Sawabe T."/>
            <person name="Sawabe T."/>
        </authorList>
    </citation>
    <scope>NUCLEOTIDE SEQUENCE [LARGE SCALE GENOMIC DNA]</scope>
    <source>
        <strain evidence="2 3">JCM 19237</strain>
    </source>
</reference>
<evidence type="ECO:0000313" key="3">
    <source>
        <dbReference type="Proteomes" id="UP000029227"/>
    </source>
</evidence>
<organism evidence="2 3">
    <name type="scientific">Photobacterium aphoticum</name>
    <dbReference type="NCBI Taxonomy" id="754436"/>
    <lineage>
        <taxon>Bacteria</taxon>
        <taxon>Pseudomonadati</taxon>
        <taxon>Pseudomonadota</taxon>
        <taxon>Gammaproteobacteria</taxon>
        <taxon>Vibrionales</taxon>
        <taxon>Vibrionaceae</taxon>
        <taxon>Photobacterium</taxon>
    </lineage>
</organism>
<proteinExistence type="predicted"/>
<sequence length="61" mass="6416">MAKVQSIAKAGTLKAGTHQRVWQDYLTMTKPKVVAMLLLTALVGMCLAVPGIPPVKAVVLG</sequence>
<evidence type="ECO:0000313" key="2">
    <source>
        <dbReference type="EMBL" id="GAL05718.1"/>
    </source>
</evidence>
<dbReference type="EMBL" id="BBMN01000008">
    <property type="protein sequence ID" value="GAL05718.1"/>
    <property type="molecule type" value="Genomic_DNA"/>
</dbReference>
<accession>A0A090QTX1</accession>
<keyword evidence="1" id="KW-1133">Transmembrane helix</keyword>
<gene>
    <name evidence="2" type="ORF">JCM19237_4791</name>
</gene>
<evidence type="ECO:0000256" key="1">
    <source>
        <dbReference type="SAM" id="Phobius"/>
    </source>
</evidence>
<dbReference type="AlphaFoldDB" id="A0A090QTX1"/>
<feature type="transmembrane region" description="Helical" evidence="1">
    <location>
        <begin position="33"/>
        <end position="52"/>
    </location>
</feature>
<keyword evidence="1" id="KW-0812">Transmembrane</keyword>
<comment type="caution">
    <text evidence="2">The sequence shown here is derived from an EMBL/GenBank/DDBJ whole genome shotgun (WGS) entry which is preliminary data.</text>
</comment>
<dbReference type="eggNOG" id="COG0109">
    <property type="taxonomic scope" value="Bacteria"/>
</dbReference>
<name>A0A090QTX1_9GAMM</name>